<feature type="transmembrane region" description="Helical" evidence="5">
    <location>
        <begin position="131"/>
        <end position="150"/>
    </location>
</feature>
<feature type="transmembrane region" description="Helical" evidence="5">
    <location>
        <begin position="6"/>
        <end position="26"/>
    </location>
</feature>
<feature type="transmembrane region" description="Helical" evidence="5">
    <location>
        <begin position="38"/>
        <end position="61"/>
    </location>
</feature>
<feature type="transmembrane region" description="Helical" evidence="5">
    <location>
        <begin position="162"/>
        <end position="183"/>
    </location>
</feature>
<comment type="subcellular location">
    <subcellularLocation>
        <location evidence="1">Membrane</location>
        <topology evidence="1">Multi-pass membrane protein</topology>
    </subcellularLocation>
</comment>
<sequence>MYDIFALFTEIYALLCIIMLLIYGVLHSTSFYLGYPTLYSNIALLCFQISVFSILILFYSSTFTLFSWNQLLIFNSFTSDIKLILLVSFCLWIFLSLPYATYEKLISFEYWILSFLAVVGMLLIVQVCDLLSMYLAIEFQSLIFYILASFKRTSEFSTEAGLKYFILGVFSSALLLFGLSILYTLTGLTNFYDYLKLFSGLIYFNNVLSYAIAFGFTITSISFLFKLSVAPFHIWAPDVYDGAPTITTAFFAIMPKIAILSLFLRFCLVYFHDFFYLWQNMLLFCAFISILFGTFGAFQQKKWKRFIAYSSISHMGFILIGLGIGELESTFGVLLYIIIYIIFMLGIFFILISFRYLNFPNHHQIRYLGDLISLYDTNYTLALSLTLFLFSMAGIPPLLGFFSKIFILLPSVQIGIYSLSIFAVLMSCISCFYYIRLIKIMYFDKVCNLPVVYPISICSSLILGLLVFVSTFLFFDLELLLLFSARLALIT</sequence>
<evidence type="ECO:0000256" key="2">
    <source>
        <dbReference type="ARBA" id="ARBA00022692"/>
    </source>
</evidence>
<feature type="transmembrane region" description="Helical" evidence="5">
    <location>
        <begin position="331"/>
        <end position="357"/>
    </location>
</feature>
<feature type="domain" description="NADH:quinone oxidoreductase/Mrp antiporter transmembrane" evidence="6">
    <location>
        <begin position="129"/>
        <end position="430"/>
    </location>
</feature>
<protein>
    <submittedName>
        <fullName evidence="7">NADH dehydrogenase subunit 2</fullName>
    </submittedName>
</protein>
<dbReference type="GO" id="GO:0016020">
    <property type="term" value="C:membrane"/>
    <property type="evidence" value="ECO:0007669"/>
    <property type="project" value="UniProtKB-SubCell"/>
</dbReference>
<dbReference type="GO" id="GO:0042773">
    <property type="term" value="P:ATP synthesis coupled electron transport"/>
    <property type="evidence" value="ECO:0007669"/>
    <property type="project" value="InterPro"/>
</dbReference>
<dbReference type="NCBIfam" id="TIGR01770">
    <property type="entry name" value="NDH_I_N"/>
    <property type="match status" value="1"/>
</dbReference>
<geneLocation type="mitochondrion" evidence="7"/>
<gene>
    <name evidence="7" type="primary">nad2</name>
</gene>
<dbReference type="PANTHER" id="PTHR22773">
    <property type="entry name" value="NADH DEHYDROGENASE"/>
    <property type="match status" value="1"/>
</dbReference>
<evidence type="ECO:0000313" key="7">
    <source>
        <dbReference type="EMBL" id="AVK39568.1"/>
    </source>
</evidence>
<evidence type="ECO:0000256" key="3">
    <source>
        <dbReference type="ARBA" id="ARBA00022989"/>
    </source>
</evidence>
<keyword evidence="7" id="KW-0496">Mitochondrion</keyword>
<dbReference type="AlphaFoldDB" id="A0A343UY11"/>
<feature type="transmembrane region" description="Helical" evidence="5">
    <location>
        <begin position="203"/>
        <end position="225"/>
    </location>
</feature>
<feature type="transmembrane region" description="Helical" evidence="5">
    <location>
        <begin position="277"/>
        <end position="299"/>
    </location>
</feature>
<feature type="transmembrane region" description="Helical" evidence="5">
    <location>
        <begin position="447"/>
        <end position="475"/>
    </location>
</feature>
<dbReference type="Pfam" id="PF00361">
    <property type="entry name" value="Proton_antipo_M"/>
    <property type="match status" value="1"/>
</dbReference>
<name>A0A343UY11_9FLOR</name>
<reference evidence="7" key="1">
    <citation type="journal article" date="2018" name="Mitochondrial DNA Part B Resour">
        <title>Complete mitochondrial genomes of six species of the freshwater red algal order Batrachospermales (Rhodophyta).</title>
        <authorList>
            <person name="Paiano M.O."/>
            <person name="Del Cortona A."/>
            <person name="Costa J.F."/>
            <person name="Liu S.-L."/>
            <person name="Verbruggen H."/>
            <person name="De Clerck O."/>
            <person name="Necchi O."/>
        </authorList>
    </citation>
    <scope>NUCLEOTIDE SEQUENCE</scope>
    <source>
        <strain evidence="7">J.0228</strain>
    </source>
</reference>
<evidence type="ECO:0000259" key="6">
    <source>
        <dbReference type="Pfam" id="PF00361"/>
    </source>
</evidence>
<feature type="transmembrane region" description="Helical" evidence="5">
    <location>
        <begin position="81"/>
        <end position="101"/>
    </location>
</feature>
<feature type="transmembrane region" description="Helical" evidence="5">
    <location>
        <begin position="378"/>
        <end position="402"/>
    </location>
</feature>
<dbReference type="InterPro" id="IPR010096">
    <property type="entry name" value="NADH-Q_OxRdtase_suN/2"/>
</dbReference>
<feature type="transmembrane region" description="Helical" evidence="5">
    <location>
        <begin position="108"/>
        <end position="125"/>
    </location>
</feature>
<proteinExistence type="inferred from homology"/>
<keyword evidence="2 5" id="KW-0812">Transmembrane</keyword>
<feature type="transmembrane region" description="Helical" evidence="5">
    <location>
        <begin position="306"/>
        <end position="325"/>
    </location>
</feature>
<evidence type="ECO:0000256" key="4">
    <source>
        <dbReference type="ARBA" id="ARBA00023136"/>
    </source>
</evidence>
<dbReference type="InterPro" id="IPR001750">
    <property type="entry name" value="ND/Mrp_TM"/>
</dbReference>
<keyword evidence="3 5" id="KW-1133">Transmembrane helix</keyword>
<feature type="transmembrane region" description="Helical" evidence="5">
    <location>
        <begin position="414"/>
        <end position="435"/>
    </location>
</feature>
<keyword evidence="4 5" id="KW-0472">Membrane</keyword>
<reference evidence="7" key="2">
    <citation type="submission" date="2018-01" db="EMBL/GenBank/DDBJ databases">
        <authorList>
            <person name="Gaut B.S."/>
            <person name="Morton B.R."/>
            <person name="Clegg M.T."/>
            <person name="Duvall M.R."/>
        </authorList>
    </citation>
    <scope>NUCLEOTIDE SEQUENCE</scope>
    <source>
        <strain evidence="7">J.0228</strain>
    </source>
</reference>
<evidence type="ECO:0000256" key="5">
    <source>
        <dbReference type="SAM" id="Phobius"/>
    </source>
</evidence>
<accession>A0A343UY11</accession>
<dbReference type="GO" id="GO:0008137">
    <property type="term" value="F:NADH dehydrogenase (ubiquinone) activity"/>
    <property type="evidence" value="ECO:0007669"/>
    <property type="project" value="InterPro"/>
</dbReference>
<feature type="transmembrane region" description="Helical" evidence="5">
    <location>
        <begin position="246"/>
        <end position="271"/>
    </location>
</feature>
<dbReference type="HAMAP" id="MF_00445">
    <property type="entry name" value="NDH1_NuoN_1"/>
    <property type="match status" value="1"/>
</dbReference>
<dbReference type="EMBL" id="MG787098">
    <property type="protein sequence ID" value="AVK39568.1"/>
    <property type="molecule type" value="Genomic_DNA"/>
</dbReference>
<evidence type="ECO:0000256" key="1">
    <source>
        <dbReference type="ARBA" id="ARBA00004141"/>
    </source>
</evidence>
<organism evidence="7">
    <name type="scientific">Sheathia arcuata</name>
    <dbReference type="NCBI Taxonomy" id="340433"/>
    <lineage>
        <taxon>Eukaryota</taxon>
        <taxon>Rhodophyta</taxon>
        <taxon>Florideophyceae</taxon>
        <taxon>Nemaliophycidae</taxon>
        <taxon>Batrachospermales</taxon>
        <taxon>Batrachospermaceae</taxon>
        <taxon>Sheathia</taxon>
    </lineage>
</organism>